<proteinExistence type="predicted"/>
<dbReference type="AlphaFoldDB" id="A0A0L7QM42"/>
<dbReference type="SMART" id="SM00343">
    <property type="entry name" value="ZnF_C2HC"/>
    <property type="match status" value="2"/>
</dbReference>
<sequence length="233" mass="26763">MTIIKIGKRKGRIFVQNMEQTVTEEEIEKEIQRQVGSEEAKVIFIRNGNMGNKNACVAIEEEAARDAVQKGWIRIGWSRCRVSKYEARYKCFQCGGIGHTRVQCKSQEKLCYKCGSPGHDAKECKDKEVVEERRGVPVEGRREAMEEMISKEIGNMRRQLGIRMEETNDEGVTQMDKAIEEALRDIRGSERVGKGGSEEKREKGREKCEEVRGTQLQKEDWMTVKKKSRQNTA</sequence>
<evidence type="ECO:0000259" key="3">
    <source>
        <dbReference type="PROSITE" id="PS50158"/>
    </source>
</evidence>
<dbReference type="InterPro" id="IPR001878">
    <property type="entry name" value="Znf_CCHC"/>
</dbReference>
<gene>
    <name evidence="4" type="ORF">WH47_11064</name>
</gene>
<accession>A0A0L7QM42</accession>
<evidence type="ECO:0000256" key="2">
    <source>
        <dbReference type="SAM" id="MobiDB-lite"/>
    </source>
</evidence>
<reference evidence="4 5" key="1">
    <citation type="submission" date="2015-07" db="EMBL/GenBank/DDBJ databases">
        <title>The genome of Habropoda laboriosa.</title>
        <authorList>
            <person name="Pan H."/>
            <person name="Kapheim K."/>
        </authorList>
    </citation>
    <scope>NUCLEOTIDE SEQUENCE [LARGE SCALE GENOMIC DNA]</scope>
    <source>
        <strain evidence="4">0110345459</strain>
    </source>
</reference>
<dbReference type="Proteomes" id="UP000053825">
    <property type="component" value="Unassembled WGS sequence"/>
</dbReference>
<keyword evidence="1" id="KW-0862">Zinc</keyword>
<name>A0A0L7QM42_9HYME</name>
<dbReference type="Pfam" id="PF00098">
    <property type="entry name" value="zf-CCHC"/>
    <property type="match status" value="1"/>
</dbReference>
<evidence type="ECO:0000256" key="1">
    <source>
        <dbReference type="PROSITE-ProRule" id="PRU00047"/>
    </source>
</evidence>
<feature type="region of interest" description="Disordered" evidence="2">
    <location>
        <begin position="187"/>
        <end position="215"/>
    </location>
</feature>
<protein>
    <recommendedName>
        <fullName evidence="3">CCHC-type domain-containing protein</fullName>
    </recommendedName>
</protein>
<dbReference type="EMBL" id="KQ414902">
    <property type="protein sequence ID" value="KOC59634.1"/>
    <property type="molecule type" value="Genomic_DNA"/>
</dbReference>
<keyword evidence="5" id="KW-1185">Reference proteome</keyword>
<organism evidence="4 5">
    <name type="scientific">Habropoda laboriosa</name>
    <dbReference type="NCBI Taxonomy" id="597456"/>
    <lineage>
        <taxon>Eukaryota</taxon>
        <taxon>Metazoa</taxon>
        <taxon>Ecdysozoa</taxon>
        <taxon>Arthropoda</taxon>
        <taxon>Hexapoda</taxon>
        <taxon>Insecta</taxon>
        <taxon>Pterygota</taxon>
        <taxon>Neoptera</taxon>
        <taxon>Endopterygota</taxon>
        <taxon>Hymenoptera</taxon>
        <taxon>Apocrita</taxon>
        <taxon>Aculeata</taxon>
        <taxon>Apoidea</taxon>
        <taxon>Anthophila</taxon>
        <taxon>Apidae</taxon>
        <taxon>Habropoda</taxon>
    </lineage>
</organism>
<dbReference type="InterPro" id="IPR036875">
    <property type="entry name" value="Znf_CCHC_sf"/>
</dbReference>
<keyword evidence="1" id="KW-0479">Metal-binding</keyword>
<dbReference type="PROSITE" id="PS50158">
    <property type="entry name" value="ZF_CCHC"/>
    <property type="match status" value="2"/>
</dbReference>
<dbReference type="GO" id="GO:0008270">
    <property type="term" value="F:zinc ion binding"/>
    <property type="evidence" value="ECO:0007669"/>
    <property type="project" value="UniProtKB-KW"/>
</dbReference>
<evidence type="ECO:0000313" key="5">
    <source>
        <dbReference type="Proteomes" id="UP000053825"/>
    </source>
</evidence>
<feature type="domain" description="CCHC-type" evidence="3">
    <location>
        <begin position="90"/>
        <end position="106"/>
    </location>
</feature>
<dbReference type="STRING" id="597456.A0A0L7QM42"/>
<feature type="domain" description="CCHC-type" evidence="3">
    <location>
        <begin position="111"/>
        <end position="126"/>
    </location>
</feature>
<dbReference type="SUPFAM" id="SSF57756">
    <property type="entry name" value="Retrovirus zinc finger-like domains"/>
    <property type="match status" value="1"/>
</dbReference>
<dbReference type="Gene3D" id="4.10.60.10">
    <property type="entry name" value="Zinc finger, CCHC-type"/>
    <property type="match status" value="1"/>
</dbReference>
<evidence type="ECO:0000313" key="4">
    <source>
        <dbReference type="EMBL" id="KOC59634.1"/>
    </source>
</evidence>
<keyword evidence="1" id="KW-0863">Zinc-finger</keyword>
<dbReference type="GO" id="GO:0003676">
    <property type="term" value="F:nucleic acid binding"/>
    <property type="evidence" value="ECO:0007669"/>
    <property type="project" value="InterPro"/>
</dbReference>